<reference evidence="3 4" key="1">
    <citation type="journal article" date="2010" name="Stand. Genomic Sci.">
        <title>Complete genome sequence of Haliangium ochraceum type strain (SMP-2).</title>
        <authorList>
            <consortium name="US DOE Joint Genome Institute (JGI-PGF)"/>
            <person name="Ivanova N."/>
            <person name="Daum C."/>
            <person name="Lang E."/>
            <person name="Abt B."/>
            <person name="Kopitz M."/>
            <person name="Saunders E."/>
            <person name="Lapidus A."/>
            <person name="Lucas S."/>
            <person name="Glavina Del Rio T."/>
            <person name="Nolan M."/>
            <person name="Tice H."/>
            <person name="Copeland A."/>
            <person name="Cheng J.F."/>
            <person name="Chen F."/>
            <person name="Bruce D."/>
            <person name="Goodwin L."/>
            <person name="Pitluck S."/>
            <person name="Mavromatis K."/>
            <person name="Pati A."/>
            <person name="Mikhailova N."/>
            <person name="Chen A."/>
            <person name="Palaniappan K."/>
            <person name="Land M."/>
            <person name="Hauser L."/>
            <person name="Chang Y.J."/>
            <person name="Jeffries C.D."/>
            <person name="Detter J.C."/>
            <person name="Brettin T."/>
            <person name="Rohde M."/>
            <person name="Goker M."/>
            <person name="Bristow J."/>
            <person name="Markowitz V."/>
            <person name="Eisen J.A."/>
            <person name="Hugenholtz P."/>
            <person name="Kyrpides N.C."/>
            <person name="Klenk H.P."/>
        </authorList>
    </citation>
    <scope>NUCLEOTIDE SEQUENCE [LARGE SCALE GENOMIC DNA]</scope>
    <source>
        <strain evidence="4">DSM 14365 / CIP 107738 / JCM 11303 / AJ 13395 / SMP-2</strain>
    </source>
</reference>
<keyword evidence="4" id="KW-1185">Reference proteome</keyword>
<dbReference type="OrthoDB" id="9791347at2"/>
<protein>
    <recommendedName>
        <fullName evidence="2">EVE domain-containing protein</fullName>
    </recommendedName>
</protein>
<sequence>MAKKYWLMKTEPDVFSIDDLARDQTTLWEGVRNYQARNFMRDDMRKGDGVLLYHSNAKPSGVAGIARITRTSYPDPTAFDPDSAYHDPKSDPENPRWLVVDVGFVERFAAVVPLATLRETRGLEDMMVIKKGMRLSVQPVSAAEWKIVLRLGRKAG</sequence>
<dbReference type="FunFam" id="3.10.590.10:FF:000003">
    <property type="entry name" value="Thymocyte nuclear protein 1"/>
    <property type="match status" value="1"/>
</dbReference>
<dbReference type="AlphaFoldDB" id="D0LUK0"/>
<organism evidence="3 4">
    <name type="scientific">Haliangium ochraceum (strain DSM 14365 / JCM 11303 / SMP-2)</name>
    <dbReference type="NCBI Taxonomy" id="502025"/>
    <lineage>
        <taxon>Bacteria</taxon>
        <taxon>Pseudomonadati</taxon>
        <taxon>Myxococcota</taxon>
        <taxon>Polyangia</taxon>
        <taxon>Haliangiales</taxon>
        <taxon>Kofleriaceae</taxon>
        <taxon>Haliangium</taxon>
    </lineage>
</organism>
<dbReference type="InterPro" id="IPR052181">
    <property type="entry name" value="5hmC_binding"/>
</dbReference>
<evidence type="ECO:0000313" key="3">
    <source>
        <dbReference type="EMBL" id="ACY19323.1"/>
    </source>
</evidence>
<accession>D0LUK0</accession>
<dbReference type="PANTHER" id="PTHR14087:SF7">
    <property type="entry name" value="THYMOCYTE NUCLEAR PROTEIN 1"/>
    <property type="match status" value="1"/>
</dbReference>
<dbReference type="HOGENOM" id="CLU_041799_2_2_7"/>
<dbReference type="RefSeq" id="WP_012831915.1">
    <property type="nucleotide sequence ID" value="NC_013440.1"/>
</dbReference>
<dbReference type="InterPro" id="IPR002740">
    <property type="entry name" value="EVE_domain"/>
</dbReference>
<dbReference type="CDD" id="cd21133">
    <property type="entry name" value="EVE"/>
    <property type="match status" value="1"/>
</dbReference>
<gene>
    <name evidence="3" type="ordered locus">Hoch_6859</name>
</gene>
<dbReference type="SUPFAM" id="SSF88697">
    <property type="entry name" value="PUA domain-like"/>
    <property type="match status" value="1"/>
</dbReference>
<dbReference type="EMBL" id="CP001804">
    <property type="protein sequence ID" value="ACY19323.1"/>
    <property type="molecule type" value="Genomic_DNA"/>
</dbReference>
<dbReference type="Proteomes" id="UP000001880">
    <property type="component" value="Chromosome"/>
</dbReference>
<dbReference type="InterPro" id="IPR047197">
    <property type="entry name" value="THYN1-like_EVE"/>
</dbReference>
<dbReference type="Pfam" id="PF01878">
    <property type="entry name" value="EVE"/>
    <property type="match status" value="1"/>
</dbReference>
<keyword evidence="1" id="KW-0597">Phosphoprotein</keyword>
<name>D0LUK0_HALO1</name>
<dbReference type="eggNOG" id="COG2947">
    <property type="taxonomic scope" value="Bacteria"/>
</dbReference>
<evidence type="ECO:0000256" key="1">
    <source>
        <dbReference type="ARBA" id="ARBA00022553"/>
    </source>
</evidence>
<evidence type="ECO:0000313" key="4">
    <source>
        <dbReference type="Proteomes" id="UP000001880"/>
    </source>
</evidence>
<dbReference type="STRING" id="502025.Hoch_6859"/>
<evidence type="ECO:0000259" key="2">
    <source>
        <dbReference type="Pfam" id="PF01878"/>
    </source>
</evidence>
<dbReference type="KEGG" id="hoh:Hoch_6859"/>
<feature type="domain" description="EVE" evidence="2">
    <location>
        <begin position="4"/>
        <end position="150"/>
    </location>
</feature>
<dbReference type="PANTHER" id="PTHR14087">
    <property type="entry name" value="THYMOCYTE NUCLEAR PROTEIN 1"/>
    <property type="match status" value="1"/>
</dbReference>
<proteinExistence type="predicted"/>
<dbReference type="InterPro" id="IPR015947">
    <property type="entry name" value="PUA-like_sf"/>
</dbReference>
<dbReference type="Gene3D" id="3.10.590.10">
    <property type="entry name" value="ph1033 like domains"/>
    <property type="match status" value="1"/>
</dbReference>